<keyword evidence="2 4" id="KW-0378">Hydrolase</keyword>
<dbReference type="InterPro" id="IPR029069">
    <property type="entry name" value="HotDog_dom_sf"/>
</dbReference>
<dbReference type="AlphaFoldDB" id="A0A450Z6T4"/>
<evidence type="ECO:0000256" key="1">
    <source>
        <dbReference type="ARBA" id="ARBA00005953"/>
    </source>
</evidence>
<dbReference type="InterPro" id="IPR006684">
    <property type="entry name" value="YbgC/YbaW"/>
</dbReference>
<protein>
    <submittedName>
        <fullName evidence="4">Acyl-CoA thioester hydrolase</fullName>
    </submittedName>
</protein>
<sequence length="169" mass="19582">MNTQNPMELNPLSKEESRRLKNYKFEIRVRYSETDMSGNPHHSKYFVWLEESRHALLRKLGLSYRVMEEDGVFFPTVEANCRLLSPVKMDDIIEIQPKIQSANRRFVKIGYVISTREEEPQKVAEAETMHVSVNAEGKATSLPPGYLDLLKKLQQIQKTRTNARVPTFG</sequence>
<dbReference type="CDD" id="cd00586">
    <property type="entry name" value="4HBT"/>
    <property type="match status" value="1"/>
</dbReference>
<dbReference type="Gene3D" id="3.10.129.10">
    <property type="entry name" value="Hotdog Thioesterase"/>
    <property type="match status" value="1"/>
</dbReference>
<dbReference type="EMBL" id="CAADFR010000184">
    <property type="protein sequence ID" value="VFK44545.1"/>
    <property type="molecule type" value="Genomic_DNA"/>
</dbReference>
<name>A0A450Z6T4_9GAMM</name>
<dbReference type="PIRSF" id="PIRSF003230">
    <property type="entry name" value="YbgC"/>
    <property type="match status" value="1"/>
</dbReference>
<dbReference type="SUPFAM" id="SSF54637">
    <property type="entry name" value="Thioesterase/thiol ester dehydrase-isomerase"/>
    <property type="match status" value="1"/>
</dbReference>
<organism evidence="4">
    <name type="scientific">Candidatus Kentrum sp. SD</name>
    <dbReference type="NCBI Taxonomy" id="2126332"/>
    <lineage>
        <taxon>Bacteria</taxon>
        <taxon>Pseudomonadati</taxon>
        <taxon>Pseudomonadota</taxon>
        <taxon>Gammaproteobacteria</taxon>
        <taxon>Candidatus Kentrum</taxon>
    </lineage>
</organism>
<proteinExistence type="inferred from homology"/>
<gene>
    <name evidence="4" type="ORF">BECKSD772E_GA0070983_11841</name>
    <name evidence="3" type="ORF">BECKSD772F_GA0070984_11841</name>
</gene>
<evidence type="ECO:0000313" key="4">
    <source>
        <dbReference type="EMBL" id="VFK49504.1"/>
    </source>
</evidence>
<dbReference type="NCBIfam" id="TIGR00051">
    <property type="entry name" value="YbgC/FadM family acyl-CoA thioesterase"/>
    <property type="match status" value="1"/>
</dbReference>
<dbReference type="PANTHER" id="PTHR31793">
    <property type="entry name" value="4-HYDROXYBENZOYL-COA THIOESTERASE FAMILY MEMBER"/>
    <property type="match status" value="1"/>
</dbReference>
<comment type="similarity">
    <text evidence="1">Belongs to the 4-hydroxybenzoyl-CoA thioesterase family.</text>
</comment>
<reference evidence="4" key="1">
    <citation type="submission" date="2019-02" db="EMBL/GenBank/DDBJ databases">
        <authorList>
            <person name="Gruber-Vodicka R. H."/>
            <person name="Seah K. B. B."/>
        </authorList>
    </citation>
    <scope>NUCLEOTIDE SEQUENCE</scope>
    <source>
        <strain evidence="4">BECK_S1320</strain>
        <strain evidence="3">BECK_S1321</strain>
    </source>
</reference>
<dbReference type="GO" id="GO:0047617">
    <property type="term" value="F:fatty acyl-CoA hydrolase activity"/>
    <property type="evidence" value="ECO:0007669"/>
    <property type="project" value="TreeGrafter"/>
</dbReference>
<dbReference type="Pfam" id="PF13279">
    <property type="entry name" value="4HBT_2"/>
    <property type="match status" value="1"/>
</dbReference>
<evidence type="ECO:0000313" key="3">
    <source>
        <dbReference type="EMBL" id="VFK44545.1"/>
    </source>
</evidence>
<dbReference type="EMBL" id="CAADFU010000184">
    <property type="protein sequence ID" value="VFK49504.1"/>
    <property type="molecule type" value="Genomic_DNA"/>
</dbReference>
<accession>A0A450Z6T4</accession>
<evidence type="ECO:0000256" key="2">
    <source>
        <dbReference type="ARBA" id="ARBA00022801"/>
    </source>
</evidence>
<dbReference type="PANTHER" id="PTHR31793:SF27">
    <property type="entry name" value="NOVEL THIOESTERASE SUPERFAMILY DOMAIN AND SAPOSIN A-TYPE DOMAIN CONTAINING PROTEIN (0610012H03RIK)"/>
    <property type="match status" value="1"/>
</dbReference>
<dbReference type="InterPro" id="IPR050563">
    <property type="entry name" value="4-hydroxybenzoyl-CoA_TE"/>
</dbReference>